<protein>
    <submittedName>
        <fullName evidence="2">Uncharacterized protein</fullName>
    </submittedName>
</protein>
<dbReference type="AlphaFoldDB" id="A0AAN6ISW9"/>
<feature type="compositionally biased region" description="Gly residues" evidence="1">
    <location>
        <begin position="482"/>
        <end position="492"/>
    </location>
</feature>
<feature type="compositionally biased region" description="Polar residues" evidence="1">
    <location>
        <begin position="20"/>
        <end position="29"/>
    </location>
</feature>
<sequence>MLYARLQVSCPSKGGDKTGLPSNTHTQQVEPDHQHRISSLIQGRLSVLGSCVDQYLFDTVQLRLRGIIISSIGGDTAVEDIITLTDFRANTDFVLSAPSCPEDNNAPNTRHVDFYFVLPTHVTTADGVSRSIPLSTKISGTTSKNTCPRGGGGLNPGHQQQHNDIHGDCEVSYWIEAQFRLAGCEVGFLCKHIKISASSFLYPRLCASLALPKCPSPSPSPFLTLRAKPHLLSRCCRLLLQKSPSLQVSLYEPDMAIKQNHDSKRQLTIPLALTIDNTTTTSSSSSSQSATLDNRQSFKCSVVAKWIVHTRFSTTPIPRDGISRDRAVSTCAYKPSTASSQKCNILFRPLPAYPGEAAQRGRGCSYTATSQLDLAVPDTVSQPSLRWTHLSRTYRLQLSMEFYGVYGVPRYRVNTTEVPVAVVSDTSSMATMDGDGDGVNKCDEDNAQKGEGEGDIFANDCEVAEVEEESIWEGGTVCLASGGSGGGGGGGGGREEVTGQKRRLTAARTPPPAYFR</sequence>
<evidence type="ECO:0000313" key="2">
    <source>
        <dbReference type="EMBL" id="KAJ8989342.1"/>
    </source>
</evidence>
<evidence type="ECO:0000256" key="1">
    <source>
        <dbReference type="SAM" id="MobiDB-lite"/>
    </source>
</evidence>
<evidence type="ECO:0000313" key="3">
    <source>
        <dbReference type="Proteomes" id="UP001161757"/>
    </source>
</evidence>
<feature type="region of interest" description="Disordered" evidence="1">
    <location>
        <begin position="12"/>
        <end position="31"/>
    </location>
</feature>
<organism evidence="2 3">
    <name type="scientific">Exophiala dermatitidis</name>
    <name type="common">Black yeast-like fungus</name>
    <name type="synonym">Wangiella dermatitidis</name>
    <dbReference type="NCBI Taxonomy" id="5970"/>
    <lineage>
        <taxon>Eukaryota</taxon>
        <taxon>Fungi</taxon>
        <taxon>Dikarya</taxon>
        <taxon>Ascomycota</taxon>
        <taxon>Pezizomycotina</taxon>
        <taxon>Eurotiomycetes</taxon>
        <taxon>Chaetothyriomycetidae</taxon>
        <taxon>Chaetothyriales</taxon>
        <taxon>Herpotrichiellaceae</taxon>
        <taxon>Exophiala</taxon>
    </lineage>
</organism>
<feature type="region of interest" description="Disordered" evidence="1">
    <location>
        <begin position="482"/>
        <end position="516"/>
    </location>
</feature>
<comment type="caution">
    <text evidence="2">The sequence shown here is derived from an EMBL/GenBank/DDBJ whole genome shotgun (WGS) entry which is preliminary data.</text>
</comment>
<proteinExistence type="predicted"/>
<reference evidence="2" key="1">
    <citation type="submission" date="2023-01" db="EMBL/GenBank/DDBJ databases">
        <title>Exophiala dermititidis isolated from Cystic Fibrosis Patient.</title>
        <authorList>
            <person name="Kurbessoian T."/>
            <person name="Crocker A."/>
            <person name="Murante D."/>
            <person name="Hogan D.A."/>
            <person name="Stajich J.E."/>
        </authorList>
    </citation>
    <scope>NUCLEOTIDE SEQUENCE</scope>
    <source>
        <strain evidence="2">Ex8</strain>
    </source>
</reference>
<name>A0AAN6ISW9_EXODE</name>
<dbReference type="Proteomes" id="UP001161757">
    <property type="component" value="Unassembled WGS sequence"/>
</dbReference>
<dbReference type="EMBL" id="JAJGCB010000014">
    <property type="protein sequence ID" value="KAJ8989342.1"/>
    <property type="molecule type" value="Genomic_DNA"/>
</dbReference>
<accession>A0AAN6ISW9</accession>
<gene>
    <name evidence="2" type="ORF">HRR80_006583</name>
</gene>
<feature type="compositionally biased region" description="Basic and acidic residues" evidence="1">
    <location>
        <begin position="438"/>
        <end position="452"/>
    </location>
</feature>
<feature type="region of interest" description="Disordered" evidence="1">
    <location>
        <begin position="429"/>
        <end position="454"/>
    </location>
</feature>